<evidence type="ECO:0000256" key="10">
    <source>
        <dbReference type="ARBA" id="ARBA00022982"/>
    </source>
</evidence>
<dbReference type="GO" id="GO:0046872">
    <property type="term" value="F:metal ion binding"/>
    <property type="evidence" value="ECO:0007669"/>
    <property type="project" value="UniProtKB-KW"/>
</dbReference>
<dbReference type="EC" id="7.2.1.3" evidence="15"/>
<evidence type="ECO:0000256" key="11">
    <source>
        <dbReference type="ARBA" id="ARBA00022989"/>
    </source>
</evidence>
<keyword evidence="4" id="KW-0813">Transport</keyword>
<dbReference type="GO" id="GO:0140571">
    <property type="term" value="F:transmembrane ascorbate ferrireductase activity"/>
    <property type="evidence" value="ECO:0007669"/>
    <property type="project" value="UniProtKB-EC"/>
</dbReference>
<dbReference type="PROSITE" id="PS50939">
    <property type="entry name" value="CYTOCHROME_B561"/>
    <property type="match status" value="1"/>
</dbReference>
<dbReference type="GO" id="GO:0016324">
    <property type="term" value="C:apical plasma membrane"/>
    <property type="evidence" value="ECO:0007669"/>
    <property type="project" value="UniProtKB-SubCell"/>
</dbReference>
<evidence type="ECO:0000256" key="6">
    <source>
        <dbReference type="ARBA" id="ARBA00022617"/>
    </source>
</evidence>
<protein>
    <recommendedName>
        <fullName evidence="16">Plasma membrane ascorbate-dependent reductase CYBRD1</fullName>
        <ecNumber evidence="15">7.2.1.3</ecNumber>
    </recommendedName>
    <alternativeName>
        <fullName evidence="17">Cytochrome b reductase 1</fullName>
    </alternativeName>
</protein>
<keyword evidence="10" id="KW-0249">Electron transport</keyword>
<keyword evidence="8" id="KW-0479">Metal-binding</keyword>
<keyword evidence="9" id="KW-1278">Translocase</keyword>
<feature type="transmembrane region" description="Helical" evidence="21">
    <location>
        <begin position="29"/>
        <end position="51"/>
    </location>
</feature>
<comment type="subcellular location">
    <subcellularLocation>
        <location evidence="2">Apical cell membrane</location>
        <topology evidence="2">Multi-pass membrane protein</topology>
    </subcellularLocation>
</comment>
<proteinExistence type="predicted"/>
<evidence type="ECO:0000256" key="16">
    <source>
        <dbReference type="ARBA" id="ARBA00024244"/>
    </source>
</evidence>
<evidence type="ECO:0000256" key="9">
    <source>
        <dbReference type="ARBA" id="ARBA00022967"/>
    </source>
</evidence>
<evidence type="ECO:0000313" key="23">
    <source>
        <dbReference type="Ensembl" id="ENSLBEP00000008112.1"/>
    </source>
</evidence>
<keyword evidence="6" id="KW-0349">Heme</keyword>
<reference evidence="23" key="1">
    <citation type="submission" date="2025-08" db="UniProtKB">
        <authorList>
            <consortium name="Ensembl"/>
        </authorList>
    </citation>
    <scope>IDENTIFICATION</scope>
</reference>
<feature type="transmembrane region" description="Helical" evidence="21">
    <location>
        <begin position="176"/>
        <end position="198"/>
    </location>
</feature>
<dbReference type="InParanoid" id="A0A3Q3EPR2"/>
<evidence type="ECO:0000313" key="24">
    <source>
        <dbReference type="Proteomes" id="UP000261660"/>
    </source>
</evidence>
<comment type="subunit">
    <text evidence="3">Homodimer.</text>
</comment>
<dbReference type="InterPro" id="IPR043205">
    <property type="entry name" value="CYB561/CYBRD1-like"/>
</dbReference>
<reference evidence="23" key="2">
    <citation type="submission" date="2025-09" db="UniProtKB">
        <authorList>
            <consortium name="Ensembl"/>
        </authorList>
    </citation>
    <scope>IDENTIFICATION</scope>
</reference>
<evidence type="ECO:0000256" key="17">
    <source>
        <dbReference type="ARBA" id="ARBA00031718"/>
    </source>
</evidence>
<evidence type="ECO:0000256" key="18">
    <source>
        <dbReference type="ARBA" id="ARBA00047447"/>
    </source>
</evidence>
<evidence type="ECO:0000256" key="5">
    <source>
        <dbReference type="ARBA" id="ARBA00022475"/>
    </source>
</evidence>
<feature type="transmembrane region" description="Helical" evidence="21">
    <location>
        <begin position="63"/>
        <end position="84"/>
    </location>
</feature>
<evidence type="ECO:0000256" key="20">
    <source>
        <dbReference type="ARBA" id="ARBA00049459"/>
    </source>
</evidence>
<dbReference type="PANTHER" id="PTHR10106">
    <property type="entry name" value="CYTOCHROME B561-RELATED"/>
    <property type="match status" value="1"/>
</dbReference>
<accession>A0A3Q3EPR2</accession>
<dbReference type="GeneTree" id="ENSGT00950000183197"/>
<comment type="catalytic activity">
    <reaction evidence="18">
        <text>monodehydro-L-ascorbate radical(out) + L-ascorbate(in) = monodehydro-L-ascorbate radical(in) + L-ascorbate(out)</text>
        <dbReference type="Rhea" id="RHEA:66524"/>
        <dbReference type="ChEBI" id="CHEBI:38290"/>
        <dbReference type="ChEBI" id="CHEBI:59513"/>
    </reaction>
    <physiologicalReaction direction="left-to-right" evidence="18">
        <dbReference type="Rhea" id="RHEA:66525"/>
    </physiologicalReaction>
</comment>
<comment type="catalytic activity">
    <reaction evidence="19">
        <text>Fe(3+)(out) + L-ascorbate(in) = monodehydro-L-ascorbate radical(in) + Fe(2+)(out) + H(+)</text>
        <dbReference type="Rhea" id="RHEA:30403"/>
        <dbReference type="ChEBI" id="CHEBI:15378"/>
        <dbReference type="ChEBI" id="CHEBI:29033"/>
        <dbReference type="ChEBI" id="CHEBI:29034"/>
        <dbReference type="ChEBI" id="CHEBI:38290"/>
        <dbReference type="ChEBI" id="CHEBI:59513"/>
        <dbReference type="EC" id="7.2.1.3"/>
    </reaction>
    <physiologicalReaction direction="left-to-right" evidence="19">
        <dbReference type="Rhea" id="RHEA:30404"/>
    </physiologicalReaction>
</comment>
<comment type="catalytic activity">
    <reaction evidence="20">
        <text>Cu(2+)(out) + L-ascorbate(in) = Cu(+)(out) + monodehydro-L-ascorbate radical(in) + H(+)</text>
        <dbReference type="Rhea" id="RHEA:66656"/>
        <dbReference type="ChEBI" id="CHEBI:15378"/>
        <dbReference type="ChEBI" id="CHEBI:29036"/>
        <dbReference type="ChEBI" id="CHEBI:38290"/>
        <dbReference type="ChEBI" id="CHEBI:49552"/>
        <dbReference type="ChEBI" id="CHEBI:59513"/>
    </reaction>
    <physiologicalReaction direction="left-to-right" evidence="20">
        <dbReference type="Rhea" id="RHEA:66657"/>
    </physiologicalReaction>
</comment>
<evidence type="ECO:0000256" key="15">
    <source>
        <dbReference type="ARBA" id="ARBA00024225"/>
    </source>
</evidence>
<evidence type="ECO:0000259" key="22">
    <source>
        <dbReference type="PROSITE" id="PS50939"/>
    </source>
</evidence>
<evidence type="ECO:0000256" key="2">
    <source>
        <dbReference type="ARBA" id="ARBA00004424"/>
    </source>
</evidence>
<evidence type="ECO:0000256" key="3">
    <source>
        <dbReference type="ARBA" id="ARBA00011738"/>
    </source>
</evidence>
<keyword evidence="12" id="KW-0560">Oxidoreductase</keyword>
<evidence type="ECO:0000256" key="21">
    <source>
        <dbReference type="SAM" id="Phobius"/>
    </source>
</evidence>
<dbReference type="InterPro" id="IPR006593">
    <property type="entry name" value="Cyt_b561/ferric_Rdtase_TM"/>
</dbReference>
<keyword evidence="13" id="KW-0408">Iron</keyword>
<dbReference type="Proteomes" id="UP000261660">
    <property type="component" value="Unplaced"/>
</dbReference>
<evidence type="ECO:0000256" key="8">
    <source>
        <dbReference type="ARBA" id="ARBA00022723"/>
    </source>
</evidence>
<dbReference type="Pfam" id="PF03188">
    <property type="entry name" value="Cytochrom_B561"/>
    <property type="match status" value="1"/>
</dbReference>
<evidence type="ECO:0000256" key="12">
    <source>
        <dbReference type="ARBA" id="ARBA00023002"/>
    </source>
</evidence>
<name>A0A3Q3EPR2_9LABR</name>
<feature type="domain" description="Cytochrome b561" evidence="22">
    <location>
        <begin position="1"/>
        <end position="198"/>
    </location>
</feature>
<evidence type="ECO:0000256" key="13">
    <source>
        <dbReference type="ARBA" id="ARBA00023004"/>
    </source>
</evidence>
<keyword evidence="14 21" id="KW-0472">Membrane</keyword>
<evidence type="ECO:0000256" key="19">
    <source>
        <dbReference type="ARBA" id="ARBA00048457"/>
    </source>
</evidence>
<dbReference type="Ensembl" id="ENSLBET00000008521.1">
    <property type="protein sequence ID" value="ENSLBEP00000008112.1"/>
    <property type="gene ID" value="ENSLBEG00000006258.1"/>
</dbReference>
<dbReference type="PANTHER" id="PTHR10106:SF12">
    <property type="entry name" value="PLASMA MEMBRANE ASCORBATE-DEPENDENT REDUCTASE CYBRD1"/>
    <property type="match status" value="1"/>
</dbReference>
<dbReference type="AlphaFoldDB" id="A0A3Q3EPR2"/>
<organism evidence="23 24">
    <name type="scientific">Labrus bergylta</name>
    <name type="common">ballan wrasse</name>
    <dbReference type="NCBI Taxonomy" id="56723"/>
    <lineage>
        <taxon>Eukaryota</taxon>
        <taxon>Metazoa</taxon>
        <taxon>Chordata</taxon>
        <taxon>Craniata</taxon>
        <taxon>Vertebrata</taxon>
        <taxon>Euteleostomi</taxon>
        <taxon>Actinopterygii</taxon>
        <taxon>Neopterygii</taxon>
        <taxon>Teleostei</taxon>
        <taxon>Neoteleostei</taxon>
        <taxon>Acanthomorphata</taxon>
        <taxon>Eupercaria</taxon>
        <taxon>Labriformes</taxon>
        <taxon>Labridae</taxon>
        <taxon>Labrus</taxon>
    </lineage>
</organism>
<keyword evidence="7 21" id="KW-0812">Transmembrane</keyword>
<keyword evidence="24" id="KW-1185">Reference proteome</keyword>
<feature type="transmembrane region" description="Helical" evidence="21">
    <location>
        <begin position="136"/>
        <end position="156"/>
    </location>
</feature>
<evidence type="ECO:0000256" key="14">
    <source>
        <dbReference type="ARBA" id="ARBA00023136"/>
    </source>
</evidence>
<evidence type="ECO:0000256" key="1">
    <source>
        <dbReference type="ARBA" id="ARBA00001970"/>
    </source>
</evidence>
<dbReference type="SMART" id="SM00665">
    <property type="entry name" value="B561"/>
    <property type="match status" value="1"/>
</dbReference>
<dbReference type="GO" id="GO:0005765">
    <property type="term" value="C:lysosomal membrane"/>
    <property type="evidence" value="ECO:0007669"/>
    <property type="project" value="TreeGrafter"/>
</dbReference>
<dbReference type="STRING" id="56723.ENSLBEP00000008112"/>
<keyword evidence="5" id="KW-1003">Cell membrane</keyword>
<keyword evidence="11 21" id="KW-1133">Transmembrane helix</keyword>
<evidence type="ECO:0000256" key="7">
    <source>
        <dbReference type="ARBA" id="ARBA00022692"/>
    </source>
</evidence>
<comment type="cofactor">
    <cofactor evidence="1">
        <name>heme b</name>
        <dbReference type="ChEBI" id="CHEBI:60344"/>
    </cofactor>
</comment>
<evidence type="ECO:0000256" key="4">
    <source>
        <dbReference type="ARBA" id="ARBA00022448"/>
    </source>
</evidence>
<sequence>MLVPLHAHSGSVLHVPMGGIKGLRSQLNLWHTALILLRSPSLAGIIAFRLPWTHQLSKESVKLIHAALNTLAFFCAIMALKAVFGSQSGSNFPDLFSLHSWLVNVSVSVNEQIALAASIYLFPITPESWKAAFHPLHVFLGRFLFGSTICVSLIGLTERLIFSLNDPKYSDSPPEAFFANVMGLLLVAYGVAIFWISTNKSWKHPGPCRVVKFIILGPYILNYTVFHKIFEEIKKNTNRMIYFRKI</sequence>
<feature type="transmembrane region" description="Helical" evidence="21">
    <location>
        <begin position="210"/>
        <end position="230"/>
    </location>
</feature>
<dbReference type="Gene3D" id="1.20.120.1770">
    <property type="match status" value="1"/>
</dbReference>